<dbReference type="InterPro" id="IPR012744">
    <property type="entry name" value="Nitri_red_NirB"/>
</dbReference>
<dbReference type="SUPFAM" id="SSF51905">
    <property type="entry name" value="FAD/NAD(P)-binding domain"/>
    <property type="match status" value="4"/>
</dbReference>
<dbReference type="EMBL" id="ABLOKC030000001">
    <property type="protein sequence ID" value="EML1469544.1"/>
    <property type="molecule type" value="Genomic_DNA"/>
</dbReference>
<evidence type="ECO:0000256" key="10">
    <source>
        <dbReference type="ARBA" id="ARBA00022723"/>
    </source>
</evidence>
<gene>
    <name evidence="24" type="primary">nirD</name>
    <name evidence="24" type="ORF">QEG54_000211</name>
    <name evidence="25" type="ORF">QEG54_005797</name>
</gene>
<dbReference type="Pfam" id="PF07992">
    <property type="entry name" value="Pyr_redox_2"/>
    <property type="match status" value="2"/>
</dbReference>
<evidence type="ECO:0000256" key="7">
    <source>
        <dbReference type="ARBA" id="ARBA00022617"/>
    </source>
</evidence>
<comment type="cofactor">
    <cofactor evidence="3">
        <name>FAD</name>
        <dbReference type="ChEBI" id="CHEBI:57692"/>
    </cofactor>
</comment>
<comment type="caution">
    <text evidence="24">The sequence shown here is derived from an EMBL/GenBank/DDBJ whole genome shotgun (WGS) entry which is preliminary data.</text>
</comment>
<dbReference type="Gene3D" id="3.30.390.30">
    <property type="match status" value="2"/>
</dbReference>
<feature type="domain" description="FAD/NAD(P)-binding" evidence="21">
    <location>
        <begin position="3"/>
        <end position="273"/>
    </location>
</feature>
<dbReference type="InterPro" id="IPR036188">
    <property type="entry name" value="FAD/NAD-bd_sf"/>
</dbReference>
<feature type="domain" description="NADH-rubredoxin oxidoreductase C-terminal" evidence="23">
    <location>
        <begin position="715"/>
        <end position="785"/>
    </location>
</feature>
<keyword evidence="11" id="KW-0274">FAD</keyword>
<evidence type="ECO:0000256" key="17">
    <source>
        <dbReference type="ARBA" id="ARBA00064211"/>
    </source>
</evidence>
<evidence type="ECO:0000256" key="2">
    <source>
        <dbReference type="ARBA" id="ARBA00001966"/>
    </source>
</evidence>
<dbReference type="InterPro" id="IPR005117">
    <property type="entry name" value="NiRdtase/SiRdtase_haem-b_fer"/>
</dbReference>
<feature type="domain" description="FAD/NAD(P)-binding" evidence="21">
    <location>
        <begin position="403"/>
        <end position="682"/>
    </location>
</feature>
<dbReference type="EMBL" id="ABLOKC030000133">
    <property type="protein sequence ID" value="EML1474915.1"/>
    <property type="molecule type" value="Genomic_DNA"/>
</dbReference>
<evidence type="ECO:0000256" key="16">
    <source>
        <dbReference type="ARBA" id="ARBA00034078"/>
    </source>
</evidence>
<dbReference type="InterPro" id="IPR041575">
    <property type="entry name" value="Rubredoxin_C"/>
</dbReference>
<evidence type="ECO:0000256" key="6">
    <source>
        <dbReference type="ARBA" id="ARBA00022485"/>
    </source>
</evidence>
<dbReference type="SUPFAM" id="SSF50022">
    <property type="entry name" value="ISP domain"/>
    <property type="match status" value="1"/>
</dbReference>
<feature type="domain" description="NADH-rubredoxin oxidoreductase C-terminal" evidence="23">
    <location>
        <begin position="309"/>
        <end position="370"/>
    </location>
</feature>
<dbReference type="GO" id="GO:0046872">
    <property type="term" value="F:metal ion binding"/>
    <property type="evidence" value="ECO:0007669"/>
    <property type="project" value="UniProtKB-KW"/>
</dbReference>
<dbReference type="SUPFAM" id="SSF55124">
    <property type="entry name" value="Nitrite/Sulfite reductase N-terminal domain-like"/>
    <property type="match status" value="1"/>
</dbReference>
<evidence type="ECO:0000259" key="21">
    <source>
        <dbReference type="Pfam" id="PF07992"/>
    </source>
</evidence>
<dbReference type="Gene3D" id="2.102.10.10">
    <property type="entry name" value="Rieske [2Fe-2S] iron-sulphur domain"/>
    <property type="match status" value="1"/>
</dbReference>
<evidence type="ECO:0000259" key="18">
    <source>
        <dbReference type="Pfam" id="PF01077"/>
    </source>
</evidence>
<evidence type="ECO:0000256" key="15">
    <source>
        <dbReference type="ARBA" id="ARBA00023063"/>
    </source>
</evidence>
<evidence type="ECO:0000256" key="4">
    <source>
        <dbReference type="ARBA" id="ARBA00005096"/>
    </source>
</evidence>
<dbReference type="GO" id="GO:0015980">
    <property type="term" value="P:energy derivation by oxidation of organic compounds"/>
    <property type="evidence" value="ECO:0007669"/>
    <property type="project" value="UniProtKB-ARBA"/>
</dbReference>
<dbReference type="Pfam" id="PF13806">
    <property type="entry name" value="Rieske_2"/>
    <property type="match status" value="1"/>
</dbReference>
<dbReference type="GO" id="GO:0051537">
    <property type="term" value="F:2 iron, 2 sulfur cluster binding"/>
    <property type="evidence" value="ECO:0007669"/>
    <property type="project" value="UniProtKB-KW"/>
</dbReference>
<accession>A0AAI9GKH5</accession>
<dbReference type="Pfam" id="PF01077">
    <property type="entry name" value="NIR_SIR"/>
    <property type="match status" value="1"/>
</dbReference>
<keyword evidence="13" id="KW-0408">Iron</keyword>
<evidence type="ECO:0000256" key="12">
    <source>
        <dbReference type="ARBA" id="ARBA00023002"/>
    </source>
</evidence>
<dbReference type="InterPro" id="IPR036922">
    <property type="entry name" value="Rieske_2Fe-2S_sf"/>
</dbReference>
<evidence type="ECO:0000259" key="20">
    <source>
        <dbReference type="Pfam" id="PF04324"/>
    </source>
</evidence>
<dbReference type="InterPro" id="IPR045854">
    <property type="entry name" value="NO2/SO3_Rdtase_4Fe4S_sf"/>
</dbReference>
<keyword evidence="12" id="KW-0560">Oxidoreductase</keyword>
<comment type="cofactor">
    <cofactor evidence="2">
        <name>[4Fe-4S] cluster</name>
        <dbReference type="ChEBI" id="CHEBI:49883"/>
    </cofactor>
</comment>
<dbReference type="Gene3D" id="1.10.10.1100">
    <property type="entry name" value="BFD-like [2Fe-2S]-binding domain"/>
    <property type="match status" value="1"/>
</dbReference>
<dbReference type="RefSeq" id="WP_080965035.1">
    <property type="nucleotide sequence ID" value="NZ_LDZN01000001.1"/>
</dbReference>
<comment type="subunit">
    <text evidence="17">Homodimer which associates with NirD.</text>
</comment>
<dbReference type="GO" id="GO:0050661">
    <property type="term" value="F:NADP binding"/>
    <property type="evidence" value="ECO:0007669"/>
    <property type="project" value="InterPro"/>
</dbReference>
<reference evidence="24" key="1">
    <citation type="submission" date="2024-02" db="EMBL/GenBank/DDBJ databases">
        <authorList>
            <consortium name="Clinical and Environmental Microbiology Branch: Whole genome sequencing antimicrobial resistance pathogens in the healthcare setting"/>
        </authorList>
    </citation>
    <scope>NUCLEOTIDE SEQUENCE</scope>
    <source>
        <strain evidence="24">2021DK-00143</strain>
    </source>
</reference>
<dbReference type="NCBIfam" id="TIGR02374">
    <property type="entry name" value="nitri_red_nirB"/>
    <property type="match status" value="1"/>
</dbReference>
<dbReference type="PRINTS" id="PR00368">
    <property type="entry name" value="FADPNR"/>
</dbReference>
<dbReference type="InterPro" id="IPR016156">
    <property type="entry name" value="FAD/NAD-linked_Rdtase_dimer_sf"/>
</dbReference>
<evidence type="ECO:0000256" key="1">
    <source>
        <dbReference type="ARBA" id="ARBA00001929"/>
    </source>
</evidence>
<dbReference type="GO" id="GO:0042128">
    <property type="term" value="P:nitrate assimilation"/>
    <property type="evidence" value="ECO:0007669"/>
    <property type="project" value="UniProtKB-KW"/>
</dbReference>
<feature type="domain" description="Nitrite/sulphite reductase 4Fe-4S" evidence="18">
    <location>
        <begin position="1027"/>
        <end position="1152"/>
    </location>
</feature>
<keyword evidence="6" id="KW-0004">4Fe-4S</keyword>
<keyword evidence="7" id="KW-0349">Heme</keyword>
<comment type="cofactor">
    <cofactor evidence="16">
        <name>[2Fe-2S] cluster</name>
        <dbReference type="ChEBI" id="CHEBI:190135"/>
    </cofactor>
</comment>
<dbReference type="InterPro" id="IPR052034">
    <property type="entry name" value="NasD-like"/>
</dbReference>
<dbReference type="InterPro" id="IPR023753">
    <property type="entry name" value="FAD/NAD-binding_dom"/>
</dbReference>
<dbReference type="Pfam" id="PF18267">
    <property type="entry name" value="Rubredoxin_C"/>
    <property type="match status" value="2"/>
</dbReference>
<dbReference type="InterPro" id="IPR006067">
    <property type="entry name" value="NO2/SO3_Rdtase_4Fe4S_dom"/>
</dbReference>
<dbReference type="GO" id="GO:0051539">
    <property type="term" value="F:4 iron, 4 sulfur cluster binding"/>
    <property type="evidence" value="ECO:0007669"/>
    <property type="project" value="UniProtKB-KW"/>
</dbReference>
<organism evidence="24">
    <name type="scientific">Pluralibacter gergoviae</name>
    <name type="common">Enterobacter gergoviae</name>
    <dbReference type="NCBI Taxonomy" id="61647"/>
    <lineage>
        <taxon>Bacteria</taxon>
        <taxon>Pseudomonadati</taxon>
        <taxon>Pseudomonadota</taxon>
        <taxon>Gammaproteobacteria</taxon>
        <taxon>Enterobacterales</taxon>
        <taxon>Enterobacteriaceae</taxon>
        <taxon>Pluralibacter</taxon>
    </lineage>
</organism>
<dbReference type="InterPro" id="IPR012748">
    <property type="entry name" value="Rieske-like_NirD"/>
</dbReference>
<feature type="domain" description="Nitrite/Sulfite reductase ferredoxin-like" evidence="19">
    <location>
        <begin position="955"/>
        <end position="1017"/>
    </location>
</feature>
<evidence type="ECO:0000259" key="19">
    <source>
        <dbReference type="Pfam" id="PF03460"/>
    </source>
</evidence>
<dbReference type="GO" id="GO:0008942">
    <property type="term" value="F:nitrite reductase [NAD(P)H] activity"/>
    <property type="evidence" value="ECO:0007669"/>
    <property type="project" value="InterPro"/>
</dbReference>
<dbReference type="Gene3D" id="3.50.50.60">
    <property type="entry name" value="FAD/NAD(P)-binding domain"/>
    <property type="match status" value="4"/>
</dbReference>
<evidence type="ECO:0000259" key="23">
    <source>
        <dbReference type="Pfam" id="PF18267"/>
    </source>
</evidence>
<dbReference type="InterPro" id="IPR006066">
    <property type="entry name" value="NO2/SO3_Rdtase_FeS/sirohaem_BS"/>
</dbReference>
<dbReference type="FunFam" id="1.10.10.1100:FF:000002">
    <property type="entry name" value="Nitrite reductase large subunit"/>
    <property type="match status" value="1"/>
</dbReference>
<keyword evidence="15" id="KW-0534">Nitrate assimilation</keyword>
<evidence type="ECO:0000313" key="25">
    <source>
        <dbReference type="EMBL" id="EML1474915.1"/>
    </source>
</evidence>
<sequence length="1354" mass="146568">MQQLIVIGNGMSGIAMVEALLQRAPGRYAITVIGREPHGNYNRILLSPVLGREKTVADALTHPPQWYAQRDISLLMGEEVLRVDLRARELHTDRRTLRWDKLVFACGSRPHIPALPGTERPHVLGFRTLRDVEKMQAQRGPVAVLGGGLLGVEAAAALRRTGREVALIHRGAWLLDRQLDPLAGGLLLRHLQARGIDCRLGVSLQRVDDDRVTLTDGSTLAAQQVVIAAGVAPDIALARDAGVPCRRGILVDRQLQTAMPDIYALGECCEIEGETFGLVAPCLMQASVLAARLAGEPGDDFYSRDSGMRLKVSGIEVFSAGDVSEAPSVTSFDPLSGHYRRLFLRNGALRGVLLFGDTSQAADLLTRLQQGERADLNTLFGLDNDRTQRHAAGKNMMSKPLLTVVGHGMVGHHFLEQIVSRGLHQQYHIVVYGDEPQMAYDRVHLTEYFSGKSADDLSLVSERFFQQHGIELRSGCEVMAIDPVRRSLCDSRGAELAWDKLVLATGSVPFVPPVPGHDLPRCFVYRTLADLDAIAACAATSARGVVIGGGLLGLEAANALRQLGLKTEVVEFSPRLMAVQLDDGGAQMLHGKISALGVEVHTSKATEAIESLDDGSLRLRFADGSSLETDLVVFSAGIRPRDALARAAGLEVGERGGIVIDDACATSAGDIYAIGECALWRGQIFGLVAPGYQMARVLAGQLAQEASAFSGADMSTKLKLLGVDVASFGDAHGRTAGSQCYQWVDNPKGIYKKLVVSGDGKTLLGGVLVGDSSDYASLLQTMLNKLPLPEAPESLILPQLAGAPAKTSGIAALPESAQICSCHNVSKGDICAAVRSGCGDIGALKTRTKAATGCGGCSALVRQVMEHQLADLGVEVKKDVCEHFPWSRQALYHLIRAGGITTFGQLLARHGRGHGCEICKPLVASLLASCWNEYLLKPAHLPLQDTNDRYFANIQKDGTYSVVPRVAGGEITPQGLIALGEVAAEYNLYTKITGGQRIDLFGARLDQLPAIWEKLIAAGFETGHAYGKSLRTVKSCVGSSWCRYGVQDSTAFAIALEHRYKGLRSPHKIKMAVSGCTRECAEAQSKDIGVIATDKGWNLYVCGNGGMKPRHADLFASDLDDETLIRYVDRILMFYIRTADRLQRTSVWMENMEGGLAYLRQVIIDDSLGIADTLEQEMQRVVDSYQCEWRTTLEDPSRRALFTATLNSEAPDETLHYAQVRGQRQPAVAQRIPVATLPAEPWVEICDLTAIPQEAGIGARLGNQRVALFRFGESIYALDDNEPGTPASVLSRGILGDVAGEPVVITPLYKQRIRLRDGQNLDAPEQWLRCWPVRLDRGKVLLGNQPLQRLAEVS</sequence>
<keyword evidence="9" id="KW-0001">2Fe-2S</keyword>
<evidence type="ECO:0000256" key="11">
    <source>
        <dbReference type="ARBA" id="ARBA00022827"/>
    </source>
</evidence>
<evidence type="ECO:0000256" key="3">
    <source>
        <dbReference type="ARBA" id="ARBA00001974"/>
    </source>
</evidence>
<dbReference type="Gene3D" id="3.30.413.10">
    <property type="entry name" value="Sulfite Reductase Hemoprotein, domain 1"/>
    <property type="match status" value="1"/>
</dbReference>
<dbReference type="Pfam" id="PF03460">
    <property type="entry name" value="NIR_SIR_ferr"/>
    <property type="match status" value="1"/>
</dbReference>
<keyword evidence="8" id="KW-0285">Flavoprotein</keyword>
<proteinExistence type="inferred from homology"/>
<dbReference type="InterPro" id="IPR036136">
    <property type="entry name" value="Nit/Sulf_reduc_fer-like_dom_sf"/>
</dbReference>
<dbReference type="PROSITE" id="PS00365">
    <property type="entry name" value="NIR_SIR"/>
    <property type="match status" value="1"/>
</dbReference>
<keyword evidence="10" id="KW-0479">Metal-binding</keyword>
<evidence type="ECO:0000256" key="9">
    <source>
        <dbReference type="ARBA" id="ARBA00022714"/>
    </source>
</evidence>
<dbReference type="PRINTS" id="PR00397">
    <property type="entry name" value="SIROHAEM"/>
</dbReference>
<dbReference type="FunFam" id="3.30.413.10:FF:000007">
    <property type="entry name" value="Nitrite reductase [NAD(P)H] large subunit"/>
    <property type="match status" value="1"/>
</dbReference>
<feature type="domain" description="BFD-like [2Fe-2S]-binding" evidence="20">
    <location>
        <begin position="819"/>
        <end position="866"/>
    </location>
</feature>
<evidence type="ECO:0000256" key="13">
    <source>
        <dbReference type="ARBA" id="ARBA00023004"/>
    </source>
</evidence>
<evidence type="ECO:0000256" key="8">
    <source>
        <dbReference type="ARBA" id="ARBA00022630"/>
    </source>
</evidence>
<protein>
    <submittedName>
        <fullName evidence="24">Nitrite reductase small subunit NirD</fullName>
    </submittedName>
</protein>
<dbReference type="PANTHER" id="PTHR43809">
    <property type="entry name" value="NITRITE REDUCTASE (NADH) LARGE SUBUNIT"/>
    <property type="match status" value="1"/>
</dbReference>
<dbReference type="Pfam" id="PF04324">
    <property type="entry name" value="Fer2_BFD"/>
    <property type="match status" value="1"/>
</dbReference>
<comment type="pathway">
    <text evidence="4">Nitrogen metabolism; nitrate reduction (assimilation).</text>
</comment>
<comment type="cofactor">
    <cofactor evidence="1">
        <name>siroheme</name>
        <dbReference type="ChEBI" id="CHEBI:60052"/>
    </cofactor>
</comment>
<dbReference type="NCBIfam" id="TIGR02378">
    <property type="entry name" value="nirD_assim_sml"/>
    <property type="match status" value="1"/>
</dbReference>
<dbReference type="GO" id="GO:0050660">
    <property type="term" value="F:flavin adenine dinucleotide binding"/>
    <property type="evidence" value="ECO:0007669"/>
    <property type="project" value="InterPro"/>
</dbReference>
<feature type="domain" description="Rieske-like [2Fe-2S]" evidence="22">
    <location>
        <begin position="1242"/>
        <end position="1341"/>
    </location>
</feature>
<evidence type="ECO:0000256" key="5">
    <source>
        <dbReference type="ARBA" id="ARBA00010429"/>
    </source>
</evidence>
<dbReference type="SUPFAM" id="SSF56014">
    <property type="entry name" value="Nitrite and sulphite reductase 4Fe-4S domain-like"/>
    <property type="match status" value="1"/>
</dbReference>
<dbReference type="CDD" id="cd19944">
    <property type="entry name" value="NirB_Fer2_BFD-like_2"/>
    <property type="match status" value="1"/>
</dbReference>
<dbReference type="NCBIfam" id="NF011565">
    <property type="entry name" value="PRK14989.1"/>
    <property type="match status" value="1"/>
</dbReference>
<evidence type="ECO:0000313" key="24">
    <source>
        <dbReference type="EMBL" id="EML1469544.1"/>
    </source>
</evidence>
<dbReference type="FunFam" id="3.50.50.60:FF:000033">
    <property type="entry name" value="Nitrite reductase [NAD(P)H], large subunit"/>
    <property type="match status" value="1"/>
</dbReference>
<evidence type="ECO:0000256" key="14">
    <source>
        <dbReference type="ARBA" id="ARBA00023014"/>
    </source>
</evidence>
<dbReference type="PROSITE" id="PS51300">
    <property type="entry name" value="NIRD"/>
    <property type="match status" value="1"/>
</dbReference>
<name>A0AAI9GKH5_PLUGE</name>
<dbReference type="PANTHER" id="PTHR43809:SF1">
    <property type="entry name" value="NITRITE REDUCTASE (NADH) LARGE SUBUNIT"/>
    <property type="match status" value="1"/>
</dbReference>
<keyword evidence="14" id="KW-0411">Iron-sulfur</keyword>
<dbReference type="InterPro" id="IPR007419">
    <property type="entry name" value="BFD-like_2Fe2S-bd_dom"/>
</dbReference>
<evidence type="ECO:0000259" key="22">
    <source>
        <dbReference type="Pfam" id="PF13806"/>
    </source>
</evidence>
<comment type="similarity">
    <text evidence="5">Belongs to the nitrite and sulfite reductase 4Fe-4S domain family.</text>
</comment>
<dbReference type="InterPro" id="IPR041854">
    <property type="entry name" value="BFD-like_2Fe2S-bd_dom_sf"/>
</dbReference>
<dbReference type="GO" id="GO:0020037">
    <property type="term" value="F:heme binding"/>
    <property type="evidence" value="ECO:0007669"/>
    <property type="project" value="InterPro"/>
</dbReference>